<evidence type="ECO:0000313" key="5">
    <source>
        <dbReference type="EMBL" id="TKW15821.1"/>
    </source>
</evidence>
<feature type="domain" description="SHSP" evidence="4">
    <location>
        <begin position="17"/>
        <end position="118"/>
    </location>
</feature>
<evidence type="ECO:0000313" key="6">
    <source>
        <dbReference type="Proteomes" id="UP000298652"/>
    </source>
</evidence>
<protein>
    <recommendedName>
        <fullName evidence="4">SHSP domain-containing protein</fullName>
    </recommendedName>
</protein>
<keyword evidence="6" id="KW-1185">Reference proteome</keyword>
<dbReference type="InterPro" id="IPR002068">
    <property type="entry name" value="A-crystallin/Hsp20_dom"/>
</dbReference>
<dbReference type="Proteomes" id="UP000298652">
    <property type="component" value="Chromosome 5"/>
</dbReference>
<evidence type="ECO:0000256" key="1">
    <source>
        <dbReference type="ARBA" id="ARBA00023016"/>
    </source>
</evidence>
<dbReference type="OMA" id="WRSWERA"/>
<dbReference type="InterPro" id="IPR008978">
    <property type="entry name" value="HSP20-like_chaperone"/>
</dbReference>
<accession>A0A4U6UHU9</accession>
<dbReference type="AlphaFoldDB" id="A0A4U6UHU9"/>
<dbReference type="PANTHER" id="PTHR11527">
    <property type="entry name" value="HEAT-SHOCK PROTEIN 20 FAMILY MEMBER"/>
    <property type="match status" value="1"/>
</dbReference>
<proteinExistence type="inferred from homology"/>
<dbReference type="CDD" id="cd06464">
    <property type="entry name" value="ACD_sHsps-like"/>
    <property type="match status" value="1"/>
</dbReference>
<dbReference type="InterPro" id="IPR031107">
    <property type="entry name" value="Small_HSP"/>
</dbReference>
<organism evidence="5 6">
    <name type="scientific">Setaria viridis</name>
    <name type="common">Green bristlegrass</name>
    <name type="synonym">Setaria italica subsp. viridis</name>
    <dbReference type="NCBI Taxonomy" id="4556"/>
    <lineage>
        <taxon>Eukaryota</taxon>
        <taxon>Viridiplantae</taxon>
        <taxon>Streptophyta</taxon>
        <taxon>Embryophyta</taxon>
        <taxon>Tracheophyta</taxon>
        <taxon>Spermatophyta</taxon>
        <taxon>Magnoliopsida</taxon>
        <taxon>Liliopsida</taxon>
        <taxon>Poales</taxon>
        <taxon>Poaceae</taxon>
        <taxon>PACMAD clade</taxon>
        <taxon>Panicoideae</taxon>
        <taxon>Panicodae</taxon>
        <taxon>Paniceae</taxon>
        <taxon>Cenchrinae</taxon>
        <taxon>Setaria</taxon>
    </lineage>
</organism>
<sequence length="166" mass="17443">MASGKPQRAAKCGAAPEAVTDIDPKLEWLDGANTYIIRLNLPGFKKEDFKVQVDSGGRLTVRGERPAGYVRFHKAFQLPQTANLDGVAGRFDGTVLSLTVPKQPASGTDMVVARLAEARETCAAAEAEGMTTWAEALGGRGQMVAAAVAGFALGAFLAHRLLSATN</sequence>
<evidence type="ECO:0000256" key="2">
    <source>
        <dbReference type="PROSITE-ProRule" id="PRU00285"/>
    </source>
</evidence>
<gene>
    <name evidence="5" type="ORF">SEVIR_5G214400v2</name>
</gene>
<dbReference type="SUPFAM" id="SSF49764">
    <property type="entry name" value="HSP20-like chaperones"/>
    <property type="match status" value="1"/>
</dbReference>
<evidence type="ECO:0000256" key="3">
    <source>
        <dbReference type="RuleBase" id="RU003616"/>
    </source>
</evidence>
<evidence type="ECO:0000259" key="4">
    <source>
        <dbReference type="PROSITE" id="PS01031"/>
    </source>
</evidence>
<dbReference type="EMBL" id="CM016556">
    <property type="protein sequence ID" value="TKW15821.1"/>
    <property type="molecule type" value="Genomic_DNA"/>
</dbReference>
<comment type="similarity">
    <text evidence="2 3">Belongs to the small heat shock protein (HSP20) family.</text>
</comment>
<keyword evidence="1" id="KW-0346">Stress response</keyword>
<dbReference type="PROSITE" id="PS01031">
    <property type="entry name" value="SHSP"/>
    <property type="match status" value="1"/>
</dbReference>
<dbReference type="Gramene" id="TKW15821">
    <property type="protein sequence ID" value="TKW15821"/>
    <property type="gene ID" value="SEVIR_5G214400v2"/>
</dbReference>
<name>A0A4U6UHU9_SETVI</name>
<dbReference type="Gene3D" id="2.60.40.790">
    <property type="match status" value="1"/>
</dbReference>
<reference evidence="5" key="1">
    <citation type="submission" date="2019-03" db="EMBL/GenBank/DDBJ databases">
        <title>WGS assembly of Setaria viridis.</title>
        <authorList>
            <person name="Huang P."/>
            <person name="Jenkins J."/>
            <person name="Grimwood J."/>
            <person name="Barry K."/>
            <person name="Healey A."/>
            <person name="Mamidi S."/>
            <person name="Sreedasyam A."/>
            <person name="Shu S."/>
            <person name="Feldman M."/>
            <person name="Wu J."/>
            <person name="Yu Y."/>
            <person name="Chen C."/>
            <person name="Johnson J."/>
            <person name="Rokhsar D."/>
            <person name="Baxter I."/>
            <person name="Schmutz J."/>
            <person name="Brutnell T."/>
            <person name="Kellogg E."/>
        </authorList>
    </citation>
    <scope>NUCLEOTIDE SEQUENCE [LARGE SCALE GENOMIC DNA]</scope>
</reference>
<dbReference type="Pfam" id="PF00011">
    <property type="entry name" value="HSP20"/>
    <property type="match status" value="1"/>
</dbReference>